<dbReference type="GO" id="GO:0043171">
    <property type="term" value="P:peptide catabolic process"/>
    <property type="evidence" value="ECO:0007669"/>
    <property type="project" value="TreeGrafter"/>
</dbReference>
<name>A0A6C0GV52_9BACT</name>
<dbReference type="InterPro" id="IPR001930">
    <property type="entry name" value="Peptidase_M1"/>
</dbReference>
<evidence type="ECO:0000259" key="14">
    <source>
        <dbReference type="Pfam" id="PF17900"/>
    </source>
</evidence>
<dbReference type="InterPro" id="IPR050344">
    <property type="entry name" value="Peptidase_M1_aminopeptidases"/>
</dbReference>
<accession>A0A6C0GV52</accession>
<dbReference type="GO" id="GO:0005737">
    <property type="term" value="C:cytoplasm"/>
    <property type="evidence" value="ECO:0007669"/>
    <property type="project" value="TreeGrafter"/>
</dbReference>
<proteinExistence type="inferred from homology"/>
<keyword evidence="7" id="KW-0645">Protease</keyword>
<keyword evidence="11" id="KW-0482">Metalloprotease</keyword>
<evidence type="ECO:0000259" key="13">
    <source>
        <dbReference type="Pfam" id="PF01433"/>
    </source>
</evidence>
<dbReference type="PANTHER" id="PTHR11533:SF174">
    <property type="entry name" value="PUROMYCIN-SENSITIVE AMINOPEPTIDASE-RELATED"/>
    <property type="match status" value="1"/>
</dbReference>
<sequence length="853" mass="97881">MNGCQTTKKTATIPQTDSSTVKPSTPVAAISAPDSVPVWAPRKGNYNPERTKKNDLLHTKLEVSFDWQKQYLNGIATLTFKPYFYPQNTLELDAKGFDIKSINLFDPASKSLNPLQFTYDKRIITIQLNKTYKRTENYQIQITYTAKPNELPAGGSEAITSDKGLYFINPLGTEPNKPQQIWTQGETEANSAWFPTIDSPNERTTQEMYITVDTAFTTLSNGTFVYSRTNRDGTKTDYWKQDKPHAPYLFMMAIGKFAVVNDEWKGMPVDYYVEPAYAPYAKDIFGRTPEMIEFFSTKLNYKFPWEKYAQVVVRDFVSGAMENTTAVTFMEAVQSDKRQLLDDHWDGIIAHELFHHWFGDLVTTESWANLPLNESFANYAEYLWAEYKYGKEQADYLGQIEVEQYFAESENKQEPLIRYRYLDKEDMFDSHSYAKGGRILHMLRKYVGDEAFFEALHQYLKKNEFTDVEIHNLRLAFEEVTGEDLNWFFNQWFMSAGHPDLAINHTYTNGKIQLDVKQLQDSTYTPIYKLPIKVVVWANGQKTLHDITITQASQAIELPAATKPDLVLFDAESQLLGKIYHPKSSQELAFQYYNGPTYLSRYQAIAGLTHVLEEAEEDSLVNKAQSMDNLAEKVAADALKDSFWGIRQLAIKSFEKSSGAQGEAIDNKIQEMALKDPRSYVRAEAMNALLNREKNYIDVFKQGLQDSSYTVLATSLFAYFNSGAPDAAQQVEKFKDYKNTDVMFTVAYFYAEAGDSAAYSWFVNKLTTTSSQVQAQLLQFFAPYLLRLDESKQTEGLKEIEKMATESQDFQVKLGAYQALGLFADREDVKEMRKRIRENEKDEKLKNIYNMIP</sequence>
<evidence type="ECO:0000256" key="4">
    <source>
        <dbReference type="ARBA" id="ARBA00012564"/>
    </source>
</evidence>
<dbReference type="GO" id="GO:0042277">
    <property type="term" value="F:peptide binding"/>
    <property type="evidence" value="ECO:0007669"/>
    <property type="project" value="TreeGrafter"/>
</dbReference>
<comment type="cofactor">
    <cofactor evidence="2">
        <name>Zn(2+)</name>
        <dbReference type="ChEBI" id="CHEBI:29105"/>
    </cofactor>
</comment>
<dbReference type="Pfam" id="PF01433">
    <property type="entry name" value="Peptidase_M1"/>
    <property type="match status" value="1"/>
</dbReference>
<dbReference type="Proteomes" id="UP000480178">
    <property type="component" value="Chromosome"/>
</dbReference>
<dbReference type="Gene3D" id="1.25.10.10">
    <property type="entry name" value="Leucine-rich Repeat Variant"/>
    <property type="match status" value="1"/>
</dbReference>
<dbReference type="InterPro" id="IPR016024">
    <property type="entry name" value="ARM-type_fold"/>
</dbReference>
<dbReference type="KEGG" id="rhoz:GXP67_21470"/>
<feature type="domain" description="Peptidase M1 membrane alanine aminopeptidase" evidence="13">
    <location>
        <begin position="287"/>
        <end position="492"/>
    </location>
</feature>
<evidence type="ECO:0000313" key="16">
    <source>
        <dbReference type="Proteomes" id="UP000480178"/>
    </source>
</evidence>
<evidence type="ECO:0000256" key="6">
    <source>
        <dbReference type="ARBA" id="ARBA00022438"/>
    </source>
</evidence>
<dbReference type="GO" id="GO:0006508">
    <property type="term" value="P:proteolysis"/>
    <property type="evidence" value="ECO:0007669"/>
    <property type="project" value="UniProtKB-KW"/>
</dbReference>
<dbReference type="GO" id="GO:0070006">
    <property type="term" value="F:metalloaminopeptidase activity"/>
    <property type="evidence" value="ECO:0007669"/>
    <property type="project" value="TreeGrafter"/>
</dbReference>
<keyword evidence="6" id="KW-0031">Aminopeptidase</keyword>
<feature type="compositionally biased region" description="Polar residues" evidence="12">
    <location>
        <begin position="1"/>
        <end position="23"/>
    </location>
</feature>
<dbReference type="Gene3D" id="1.10.390.10">
    <property type="entry name" value="Neutral Protease Domain 2"/>
    <property type="match status" value="1"/>
</dbReference>
<dbReference type="CDD" id="cd09603">
    <property type="entry name" value="M1_APN_like"/>
    <property type="match status" value="1"/>
</dbReference>
<dbReference type="InterPro" id="IPR014782">
    <property type="entry name" value="Peptidase_M1_dom"/>
</dbReference>
<evidence type="ECO:0000256" key="7">
    <source>
        <dbReference type="ARBA" id="ARBA00022670"/>
    </source>
</evidence>
<evidence type="ECO:0000256" key="11">
    <source>
        <dbReference type="ARBA" id="ARBA00023049"/>
    </source>
</evidence>
<dbReference type="Pfam" id="PF17900">
    <property type="entry name" value="Peptidase_M1_N"/>
    <property type="match status" value="1"/>
</dbReference>
<evidence type="ECO:0000256" key="10">
    <source>
        <dbReference type="ARBA" id="ARBA00022833"/>
    </source>
</evidence>
<dbReference type="GO" id="GO:0016020">
    <property type="term" value="C:membrane"/>
    <property type="evidence" value="ECO:0007669"/>
    <property type="project" value="TreeGrafter"/>
</dbReference>
<dbReference type="PRINTS" id="PR00756">
    <property type="entry name" value="ALADIPTASE"/>
</dbReference>
<dbReference type="InterPro" id="IPR027268">
    <property type="entry name" value="Peptidase_M4/M1_CTD_sf"/>
</dbReference>
<organism evidence="15 16">
    <name type="scientific">Rhodocytophaga rosea</name>
    <dbReference type="NCBI Taxonomy" id="2704465"/>
    <lineage>
        <taxon>Bacteria</taxon>
        <taxon>Pseudomonadati</taxon>
        <taxon>Bacteroidota</taxon>
        <taxon>Cytophagia</taxon>
        <taxon>Cytophagales</taxon>
        <taxon>Rhodocytophagaceae</taxon>
        <taxon>Rhodocytophaga</taxon>
    </lineage>
</organism>
<comment type="similarity">
    <text evidence="3">Belongs to the peptidase M1 family.</text>
</comment>
<dbReference type="SUPFAM" id="SSF63737">
    <property type="entry name" value="Leukotriene A4 hydrolase N-terminal domain"/>
    <property type="match status" value="1"/>
</dbReference>
<protein>
    <recommendedName>
        <fullName evidence="5">Aminopeptidase N</fullName>
        <ecNumber evidence="4">3.4.11.2</ecNumber>
    </recommendedName>
</protein>
<dbReference type="SUPFAM" id="SSF48371">
    <property type="entry name" value="ARM repeat"/>
    <property type="match status" value="1"/>
</dbReference>
<keyword evidence="16" id="KW-1185">Reference proteome</keyword>
<dbReference type="InterPro" id="IPR011989">
    <property type="entry name" value="ARM-like"/>
</dbReference>
<evidence type="ECO:0000256" key="5">
    <source>
        <dbReference type="ARBA" id="ARBA00015611"/>
    </source>
</evidence>
<dbReference type="AlphaFoldDB" id="A0A6C0GV52"/>
<dbReference type="SUPFAM" id="SSF55486">
    <property type="entry name" value="Metalloproteases ('zincins'), catalytic domain"/>
    <property type="match status" value="1"/>
</dbReference>
<evidence type="ECO:0000256" key="9">
    <source>
        <dbReference type="ARBA" id="ARBA00022801"/>
    </source>
</evidence>
<comment type="catalytic activity">
    <reaction evidence="1">
        <text>Release of an N-terminal amino acid, Xaa-|-Yaa- from a peptide, amide or arylamide. Xaa is preferably Ala, but may be most amino acids including Pro (slow action). When a terminal hydrophobic residue is followed by a prolyl residue, the two may be released as an intact Xaa-Pro dipeptide.</text>
        <dbReference type="EC" id="3.4.11.2"/>
    </reaction>
</comment>
<dbReference type="InterPro" id="IPR045357">
    <property type="entry name" value="Aminopeptidase_N-like_N"/>
</dbReference>
<dbReference type="EC" id="3.4.11.2" evidence="4"/>
<keyword evidence="10" id="KW-0862">Zinc</keyword>
<evidence type="ECO:0000256" key="3">
    <source>
        <dbReference type="ARBA" id="ARBA00010136"/>
    </source>
</evidence>
<reference evidence="15 16" key="1">
    <citation type="submission" date="2020-01" db="EMBL/GenBank/DDBJ databases">
        <authorList>
            <person name="Kim M.K."/>
        </authorList>
    </citation>
    <scope>NUCLEOTIDE SEQUENCE [LARGE SCALE GENOMIC DNA]</scope>
    <source>
        <strain evidence="15 16">172606-1</strain>
    </source>
</reference>
<evidence type="ECO:0000256" key="2">
    <source>
        <dbReference type="ARBA" id="ARBA00001947"/>
    </source>
</evidence>
<dbReference type="EMBL" id="CP048222">
    <property type="protein sequence ID" value="QHT72118.1"/>
    <property type="molecule type" value="Genomic_DNA"/>
</dbReference>
<dbReference type="PANTHER" id="PTHR11533">
    <property type="entry name" value="PROTEASE M1 ZINC METALLOPROTEASE"/>
    <property type="match status" value="1"/>
</dbReference>
<feature type="domain" description="Aminopeptidase N-like N-terminal" evidence="14">
    <location>
        <begin position="58"/>
        <end position="249"/>
    </location>
</feature>
<keyword evidence="8" id="KW-0479">Metal-binding</keyword>
<evidence type="ECO:0000256" key="8">
    <source>
        <dbReference type="ARBA" id="ARBA00022723"/>
    </source>
</evidence>
<evidence type="ECO:0000256" key="1">
    <source>
        <dbReference type="ARBA" id="ARBA00000098"/>
    </source>
</evidence>
<dbReference type="Gene3D" id="2.60.40.1730">
    <property type="entry name" value="tricorn interacting facor f3 domain"/>
    <property type="match status" value="1"/>
</dbReference>
<evidence type="ECO:0000256" key="12">
    <source>
        <dbReference type="SAM" id="MobiDB-lite"/>
    </source>
</evidence>
<gene>
    <name evidence="15" type="ORF">GXP67_21470</name>
</gene>
<dbReference type="GO" id="GO:0005615">
    <property type="term" value="C:extracellular space"/>
    <property type="evidence" value="ECO:0007669"/>
    <property type="project" value="TreeGrafter"/>
</dbReference>
<evidence type="ECO:0000313" key="15">
    <source>
        <dbReference type="EMBL" id="QHT72118.1"/>
    </source>
</evidence>
<dbReference type="GO" id="GO:0008270">
    <property type="term" value="F:zinc ion binding"/>
    <property type="evidence" value="ECO:0007669"/>
    <property type="project" value="InterPro"/>
</dbReference>
<feature type="region of interest" description="Disordered" evidence="12">
    <location>
        <begin position="1"/>
        <end position="27"/>
    </location>
</feature>
<keyword evidence="9" id="KW-0378">Hydrolase</keyword>
<dbReference type="InterPro" id="IPR042097">
    <property type="entry name" value="Aminopeptidase_N-like_N_sf"/>
</dbReference>
<dbReference type="GO" id="GO:0016285">
    <property type="term" value="F:alanyl aminopeptidase activity"/>
    <property type="evidence" value="ECO:0007669"/>
    <property type="project" value="UniProtKB-EC"/>
</dbReference>